<evidence type="ECO:0000313" key="8">
    <source>
        <dbReference type="Proteomes" id="UP000095342"/>
    </source>
</evidence>
<keyword evidence="7" id="KW-0969">Cilium</keyword>
<dbReference type="PANTHER" id="PTHR30381">
    <property type="entry name" value="FLAGELLAR P-RING PERIPLASMIC PROTEIN FLGI"/>
    <property type="match status" value="1"/>
</dbReference>
<organism evidence="7 8">
    <name type="scientific">Acidihalobacter aeolianus</name>
    <dbReference type="NCBI Taxonomy" id="2792603"/>
    <lineage>
        <taxon>Bacteria</taxon>
        <taxon>Pseudomonadati</taxon>
        <taxon>Pseudomonadota</taxon>
        <taxon>Gammaproteobacteria</taxon>
        <taxon>Chromatiales</taxon>
        <taxon>Ectothiorhodospiraceae</taxon>
        <taxon>Acidihalobacter</taxon>
    </lineage>
</organism>
<feature type="chain" id="PRO_5009354337" description="Flagellar P-ring protein" evidence="6">
    <location>
        <begin position="38"/>
        <end position="383"/>
    </location>
</feature>
<dbReference type="GO" id="GO:0009428">
    <property type="term" value="C:bacterial-type flagellum basal body, distal rod, P ring"/>
    <property type="evidence" value="ECO:0007669"/>
    <property type="project" value="InterPro"/>
</dbReference>
<evidence type="ECO:0000256" key="2">
    <source>
        <dbReference type="ARBA" id="ARBA00004117"/>
    </source>
</evidence>
<dbReference type="EMBL" id="CP017448">
    <property type="protein sequence ID" value="AOV16619.1"/>
    <property type="molecule type" value="Genomic_DNA"/>
</dbReference>
<dbReference type="GO" id="GO:0030288">
    <property type="term" value="C:outer membrane-bounded periplasmic space"/>
    <property type="evidence" value="ECO:0007669"/>
    <property type="project" value="InterPro"/>
</dbReference>
<evidence type="ECO:0000256" key="6">
    <source>
        <dbReference type="HAMAP-Rule" id="MF_00416"/>
    </source>
</evidence>
<keyword evidence="8" id="KW-1185">Reference proteome</keyword>
<dbReference type="InterPro" id="IPR001782">
    <property type="entry name" value="Flag_FlgI"/>
</dbReference>
<keyword evidence="4 6" id="KW-0732">Signal</keyword>
<proteinExistence type="inferred from homology"/>
<sequence length="383" mass="39653" precursor="true">MMRRSTLFRCLHRARRFLAVGAAALALWTTAAGIAQAELVRNLATVAGVRSNQLVGYGLVVGLDGTGDQTSQTPFTIQSIENMLTRFGITLPSNVNPQLNNVAAVLVTAELPPFARPGQTIDVTVSSIGNAKSLRGGTLVMTPLHGANGQVYAMAQGNLVVGGYGAQGASGSSVQVNILSVGMVPNGATVERGVQTAFDQGNSITLDLNNPSYTTATRLANAINKIMGPGTAEALDAAAVRVNAPANRGQRVAFVSYLQNLNIHPEAPPARVVVNARTGTVIIGSSVRVLPAAVAHGNLTVTISENPQVSQPNALSRGQTAVTPNSSVKAKQAKAHAFVFKPGVSLNSIVKAINRVGATPDDLIAILEALKRAGALRAQLVVI</sequence>
<dbReference type="KEGG" id="aaeo:BJI67_05640"/>
<comment type="similarity">
    <text evidence="3 6">Belongs to the FlgI family.</text>
</comment>
<comment type="function">
    <text evidence="1 6">Assembles around the rod to form the L-ring and probably protects the motor/basal body from shearing forces during rotation.</text>
</comment>
<evidence type="ECO:0000256" key="4">
    <source>
        <dbReference type="ARBA" id="ARBA00022729"/>
    </source>
</evidence>
<dbReference type="NCBIfam" id="NF003676">
    <property type="entry name" value="PRK05303.1"/>
    <property type="match status" value="1"/>
</dbReference>
<evidence type="ECO:0000256" key="3">
    <source>
        <dbReference type="ARBA" id="ARBA00008994"/>
    </source>
</evidence>
<dbReference type="GO" id="GO:0005198">
    <property type="term" value="F:structural molecule activity"/>
    <property type="evidence" value="ECO:0007669"/>
    <property type="project" value="InterPro"/>
</dbReference>
<evidence type="ECO:0000256" key="5">
    <source>
        <dbReference type="ARBA" id="ARBA00023143"/>
    </source>
</evidence>
<dbReference type="AlphaFoldDB" id="A0A1D8K6M4"/>
<gene>
    <name evidence="6" type="primary">flgI</name>
    <name evidence="7" type="ORF">BJI67_05640</name>
</gene>
<dbReference type="Pfam" id="PF02119">
    <property type="entry name" value="FlgI"/>
    <property type="match status" value="1"/>
</dbReference>
<comment type="subunit">
    <text evidence="6">The basal body constitutes a major portion of the flagellar organelle and consists of four rings (L,P,S, and M) mounted on a central rod.</text>
</comment>
<dbReference type="GO" id="GO:0071973">
    <property type="term" value="P:bacterial-type flagellum-dependent cell motility"/>
    <property type="evidence" value="ECO:0007669"/>
    <property type="project" value="InterPro"/>
</dbReference>
<protein>
    <recommendedName>
        <fullName evidence="6">Flagellar P-ring protein</fullName>
    </recommendedName>
    <alternativeName>
        <fullName evidence="6">Basal body P-ring protein</fullName>
    </alternativeName>
</protein>
<keyword evidence="7" id="KW-0966">Cell projection</keyword>
<dbReference type="Proteomes" id="UP000095342">
    <property type="component" value="Chromosome"/>
</dbReference>
<feature type="signal peptide" evidence="6">
    <location>
        <begin position="1"/>
        <end position="37"/>
    </location>
</feature>
<keyword evidence="7" id="KW-0282">Flagellum</keyword>
<evidence type="ECO:0000313" key="7">
    <source>
        <dbReference type="EMBL" id="AOV16619.1"/>
    </source>
</evidence>
<evidence type="ECO:0000256" key="1">
    <source>
        <dbReference type="ARBA" id="ARBA00002591"/>
    </source>
</evidence>
<comment type="subcellular location">
    <subcellularLocation>
        <location evidence="2 6">Bacterial flagellum basal body</location>
    </subcellularLocation>
</comment>
<keyword evidence="5 6" id="KW-0975">Bacterial flagellum</keyword>
<dbReference type="PRINTS" id="PR01010">
    <property type="entry name" value="FLGPRINGFLGI"/>
</dbReference>
<dbReference type="HAMAP" id="MF_00416">
    <property type="entry name" value="FlgI"/>
    <property type="match status" value="1"/>
</dbReference>
<dbReference type="PANTHER" id="PTHR30381:SF0">
    <property type="entry name" value="FLAGELLAR P-RING PROTEIN"/>
    <property type="match status" value="1"/>
</dbReference>
<accession>A0A1D8K6M4</accession>
<reference evidence="7 8" key="1">
    <citation type="submission" date="2016-09" db="EMBL/GenBank/DDBJ databases">
        <title>Acidihalobacter prosperus V6 (DSM14174).</title>
        <authorList>
            <person name="Khaleque H.N."/>
            <person name="Ramsay J.P."/>
            <person name="Murphy R.J.T."/>
            <person name="Kaksonen A.H."/>
            <person name="Boxall N.J."/>
            <person name="Watkin E.L.J."/>
        </authorList>
    </citation>
    <scope>NUCLEOTIDE SEQUENCE [LARGE SCALE GENOMIC DNA]</scope>
    <source>
        <strain evidence="7 8">V6</strain>
    </source>
</reference>
<name>A0A1D8K6M4_9GAMM</name>